<gene>
    <name evidence="1" type="ORF">PSTEL_12730</name>
</gene>
<sequence>MVTAEMLSRVATGMAPLYQAIAASRSFAESWTRSIVTADLDLMGELLRLSAPLAARQGYGTNGIGYFVDFDFPRSKSVYSNGTTIPPGLVQFTFSTAISRRIARAVLPFYHELSVNRNFAAAVALGIRRGDRRAVDHMVRSLVRTSALRAVTIEESGIAMKFKYPGSPYPYRNLLFRGIN</sequence>
<name>A0A089LX58_9BACL</name>
<dbReference type="EMBL" id="CP009286">
    <property type="protein sequence ID" value="AIQ63823.1"/>
    <property type="molecule type" value="Genomic_DNA"/>
</dbReference>
<evidence type="ECO:0000313" key="1">
    <source>
        <dbReference type="EMBL" id="AIQ63823.1"/>
    </source>
</evidence>
<dbReference type="Proteomes" id="UP000029507">
    <property type="component" value="Chromosome"/>
</dbReference>
<accession>A0A089LX58</accession>
<evidence type="ECO:0000313" key="2">
    <source>
        <dbReference type="Proteomes" id="UP000029507"/>
    </source>
</evidence>
<dbReference type="KEGG" id="pste:PSTEL_12730"/>
<organism evidence="1 2">
    <name type="scientific">Paenibacillus stellifer</name>
    <dbReference type="NCBI Taxonomy" id="169760"/>
    <lineage>
        <taxon>Bacteria</taxon>
        <taxon>Bacillati</taxon>
        <taxon>Bacillota</taxon>
        <taxon>Bacilli</taxon>
        <taxon>Bacillales</taxon>
        <taxon>Paenibacillaceae</taxon>
        <taxon>Paenibacillus</taxon>
    </lineage>
</organism>
<dbReference type="HOGENOM" id="CLU_120450_0_0_9"/>
<dbReference type="AlphaFoldDB" id="A0A089LX58"/>
<protein>
    <submittedName>
        <fullName evidence="1">Uncharacterized protein</fullName>
    </submittedName>
</protein>
<reference evidence="1 2" key="1">
    <citation type="submission" date="2014-08" db="EMBL/GenBank/DDBJ databases">
        <title>Comparative genomics of the Paenibacillus odorifer group.</title>
        <authorList>
            <person name="den Bakker H.C."/>
            <person name="Tsai Y.-C."/>
            <person name="Martin N."/>
            <person name="Korlach J."/>
            <person name="Wiedmann M."/>
        </authorList>
    </citation>
    <scope>NUCLEOTIDE SEQUENCE [LARGE SCALE GENOMIC DNA]</scope>
    <source>
        <strain evidence="1 2">DSM 14472</strain>
    </source>
</reference>
<keyword evidence="2" id="KW-1185">Reference proteome</keyword>
<proteinExistence type="predicted"/>